<evidence type="ECO:0000313" key="3">
    <source>
        <dbReference type="EMBL" id="MDB7932626.1"/>
    </source>
</evidence>
<dbReference type="InterPro" id="IPR051212">
    <property type="entry name" value="Type-I_RE_S_subunit"/>
</dbReference>
<dbReference type="Proteomes" id="UP001211173">
    <property type="component" value="Unassembled WGS sequence"/>
</dbReference>
<organism evidence="3 4">
    <name type="scientific">Flavonifractor plautii</name>
    <name type="common">Fusobacterium plautii</name>
    <dbReference type="NCBI Taxonomy" id="292800"/>
    <lineage>
        <taxon>Bacteria</taxon>
        <taxon>Bacillati</taxon>
        <taxon>Bacillota</taxon>
        <taxon>Clostridia</taxon>
        <taxon>Eubacteriales</taxon>
        <taxon>Oscillospiraceae</taxon>
        <taxon>Flavonifractor</taxon>
    </lineage>
</organism>
<evidence type="ECO:0000313" key="4">
    <source>
        <dbReference type="Proteomes" id="UP001211173"/>
    </source>
</evidence>
<comment type="caution">
    <text evidence="3">The sequence shown here is derived from an EMBL/GenBank/DDBJ whole genome shotgun (WGS) entry which is preliminary data.</text>
</comment>
<accession>A0AAW6CD45</accession>
<proteinExistence type="predicted"/>
<dbReference type="GO" id="GO:0003677">
    <property type="term" value="F:DNA binding"/>
    <property type="evidence" value="ECO:0007669"/>
    <property type="project" value="UniProtKB-KW"/>
</dbReference>
<dbReference type="EMBL" id="JAQLWV010000006">
    <property type="protein sequence ID" value="MDB7932626.1"/>
    <property type="molecule type" value="Genomic_DNA"/>
</dbReference>
<dbReference type="AlphaFoldDB" id="A0AAW6CD45"/>
<evidence type="ECO:0008006" key="5">
    <source>
        <dbReference type="Google" id="ProtNLM"/>
    </source>
</evidence>
<reference evidence="3" key="1">
    <citation type="submission" date="2023-01" db="EMBL/GenBank/DDBJ databases">
        <title>Human gut microbiome strain richness.</title>
        <authorList>
            <person name="Chen-Liaw A."/>
        </authorList>
    </citation>
    <scope>NUCLEOTIDE SEQUENCE</scope>
    <source>
        <strain evidence="3">1001287st1_F4_1001285I_161205</strain>
    </source>
</reference>
<sequence length="521" mass="57634">MCQTRFYMLLSGNAAEKFPPAGGMGDWGLPQQARLSYKRYACANAATGGRGFLNSADNTPYEKIGDEVRSLADEVPFDIPDSWEWVRIRSLGEIVRGSGIKRNETVPQGCPCVRYGELYTTYQTSFTSAASFISAELDEKCKHFSYGDVLMTLTGENKPDIAKAAAYLGITPIAAGGDLAFWTQHGMNPLFLSYIMASPYIISRKVALATGDIIVHISGDKLGTILLPVPPLAEQGKIVARIQSLELVISDYAEKAAALQVLEDTFPEALRKSILQEAVRGKLVPQDPSDEPAEALLERIRAEKQRLIKEGKIKKDKHESVIFRRDNSHYEKRGSDEVCIDDEIPFEIPENWAWCRASSLGTMVRGRGIKRTETVAQGCPCIRYGEIYTTYETSFDTAVSFVPESLDKDCLHFSSGDVVFTLTGENKVDIAKTVVFLGNGQIAAGGDLAFWTHHRMNPLYLVYYMASPYCIELKRRTATGDIIVHISTSKVGDFLVPVPPLNEQNRIVSAIEQLFDVVSTL</sequence>
<gene>
    <name evidence="3" type="ORF">PNE06_06020</name>
</gene>
<dbReference type="SUPFAM" id="SSF116734">
    <property type="entry name" value="DNA methylase specificity domain"/>
    <property type="match status" value="2"/>
</dbReference>
<dbReference type="GO" id="GO:0009307">
    <property type="term" value="P:DNA restriction-modification system"/>
    <property type="evidence" value="ECO:0007669"/>
    <property type="project" value="UniProtKB-KW"/>
</dbReference>
<keyword evidence="2" id="KW-0238">DNA-binding</keyword>
<evidence type="ECO:0000256" key="1">
    <source>
        <dbReference type="ARBA" id="ARBA00022747"/>
    </source>
</evidence>
<evidence type="ECO:0000256" key="2">
    <source>
        <dbReference type="ARBA" id="ARBA00023125"/>
    </source>
</evidence>
<protein>
    <recommendedName>
        <fullName evidence="5">Restriction endonuclease subunit S</fullName>
    </recommendedName>
</protein>
<dbReference type="PANTHER" id="PTHR43140">
    <property type="entry name" value="TYPE-1 RESTRICTION ENZYME ECOKI SPECIFICITY PROTEIN"/>
    <property type="match status" value="1"/>
</dbReference>
<dbReference type="CDD" id="cd17268">
    <property type="entry name" value="RMtype1_S_Ara36733I_TRD1-CR1_like"/>
    <property type="match status" value="1"/>
</dbReference>
<dbReference type="Gene3D" id="3.90.220.20">
    <property type="entry name" value="DNA methylase specificity domains"/>
    <property type="match status" value="2"/>
</dbReference>
<dbReference type="InterPro" id="IPR044946">
    <property type="entry name" value="Restrct_endonuc_typeI_TRD_sf"/>
</dbReference>
<keyword evidence="1" id="KW-0680">Restriction system</keyword>
<dbReference type="PANTHER" id="PTHR43140:SF1">
    <property type="entry name" value="TYPE I RESTRICTION ENZYME ECOKI SPECIFICITY SUBUNIT"/>
    <property type="match status" value="1"/>
</dbReference>
<name>A0AAW6CD45_FLAPL</name>
<dbReference type="RefSeq" id="WP_271919309.1">
    <property type="nucleotide sequence ID" value="NZ_JAQLWM010000021.1"/>
</dbReference>